<dbReference type="AlphaFoldDB" id="A0AAJ8JXZ6"/>
<evidence type="ECO:0000256" key="4">
    <source>
        <dbReference type="ARBA" id="ARBA00023212"/>
    </source>
</evidence>
<dbReference type="KEGG" id="cdep:91089854"/>
<feature type="domain" description="Gamma tubulin complex component C-terminal" evidence="7">
    <location>
        <begin position="644"/>
        <end position="966"/>
    </location>
</feature>
<evidence type="ECO:0000256" key="2">
    <source>
        <dbReference type="ARBA" id="ARBA00022490"/>
    </source>
</evidence>
<dbReference type="GO" id="GO:0043015">
    <property type="term" value="F:gamma-tubulin binding"/>
    <property type="evidence" value="ECO:0007669"/>
    <property type="project" value="InterPro"/>
</dbReference>
<dbReference type="InterPro" id="IPR040457">
    <property type="entry name" value="GCP_C"/>
</dbReference>
<dbReference type="InterPro" id="IPR042241">
    <property type="entry name" value="GCP_C_sf"/>
</dbReference>
<organism evidence="9 10">
    <name type="scientific">Cryptococcus depauperatus CBS 7841</name>
    <dbReference type="NCBI Taxonomy" id="1295531"/>
    <lineage>
        <taxon>Eukaryota</taxon>
        <taxon>Fungi</taxon>
        <taxon>Dikarya</taxon>
        <taxon>Basidiomycota</taxon>
        <taxon>Agaricomycotina</taxon>
        <taxon>Tremellomycetes</taxon>
        <taxon>Tremellales</taxon>
        <taxon>Cryptococcaceae</taxon>
        <taxon>Cryptococcus</taxon>
    </lineage>
</organism>
<reference evidence="9" key="2">
    <citation type="journal article" date="2022" name="Elife">
        <title>Obligate sexual reproduction of a homothallic fungus closely related to the Cryptococcus pathogenic species complex.</title>
        <authorList>
            <person name="Passer A.R."/>
            <person name="Clancey S.A."/>
            <person name="Shea T."/>
            <person name="David-Palma M."/>
            <person name="Averette A.F."/>
            <person name="Boekhout T."/>
            <person name="Porcel B.M."/>
            <person name="Nowrousian M."/>
            <person name="Cuomo C.A."/>
            <person name="Sun S."/>
            <person name="Heitman J."/>
            <person name="Coelho M.A."/>
        </authorList>
    </citation>
    <scope>NUCLEOTIDE SEQUENCE</scope>
    <source>
        <strain evidence="9">CBS 7841</strain>
    </source>
</reference>
<dbReference type="Gene3D" id="1.20.120.1900">
    <property type="entry name" value="Gamma-tubulin complex, C-terminal domain"/>
    <property type="match status" value="1"/>
</dbReference>
<accession>A0AAJ8JXZ6</accession>
<keyword evidence="2 5" id="KW-0963">Cytoplasm</keyword>
<evidence type="ECO:0000259" key="8">
    <source>
        <dbReference type="Pfam" id="PF17681"/>
    </source>
</evidence>
<dbReference type="PANTHER" id="PTHR19302:SF33">
    <property type="entry name" value="GAMMA-TUBULIN COMPLEX COMPONENT 5"/>
    <property type="match status" value="1"/>
</dbReference>
<dbReference type="GO" id="GO:0051321">
    <property type="term" value="P:meiotic cell cycle"/>
    <property type="evidence" value="ECO:0007669"/>
    <property type="project" value="TreeGrafter"/>
</dbReference>
<dbReference type="GO" id="GO:0000278">
    <property type="term" value="P:mitotic cell cycle"/>
    <property type="evidence" value="ECO:0007669"/>
    <property type="project" value="TreeGrafter"/>
</dbReference>
<dbReference type="Pfam" id="PF04130">
    <property type="entry name" value="GCP_C_terminal"/>
    <property type="match status" value="1"/>
</dbReference>
<dbReference type="GO" id="GO:0005874">
    <property type="term" value="C:microtubule"/>
    <property type="evidence" value="ECO:0007669"/>
    <property type="project" value="UniProtKB-KW"/>
</dbReference>
<evidence type="ECO:0000259" key="7">
    <source>
        <dbReference type="Pfam" id="PF04130"/>
    </source>
</evidence>
<reference evidence="9" key="3">
    <citation type="submission" date="2024-01" db="EMBL/GenBank/DDBJ databases">
        <authorList>
            <person name="Coelho M.A."/>
            <person name="David-Palma M."/>
            <person name="Shea T."/>
            <person name="Sun S."/>
            <person name="Cuomo C.A."/>
            <person name="Heitman J."/>
        </authorList>
    </citation>
    <scope>NUCLEOTIDE SEQUENCE</scope>
    <source>
        <strain evidence="9">CBS 7841</strain>
    </source>
</reference>
<feature type="domain" description="Gamma tubulin complex component protein N-terminal" evidence="8">
    <location>
        <begin position="289"/>
        <end position="585"/>
    </location>
</feature>
<comment type="similarity">
    <text evidence="1 5">Belongs to the TUBGCP family.</text>
</comment>
<evidence type="ECO:0000256" key="5">
    <source>
        <dbReference type="RuleBase" id="RU363050"/>
    </source>
</evidence>
<dbReference type="PANTHER" id="PTHR19302">
    <property type="entry name" value="GAMMA TUBULIN COMPLEX PROTEIN"/>
    <property type="match status" value="1"/>
</dbReference>
<dbReference type="GO" id="GO:0000922">
    <property type="term" value="C:spindle pole"/>
    <property type="evidence" value="ECO:0007669"/>
    <property type="project" value="InterPro"/>
</dbReference>
<protein>
    <recommendedName>
        <fullName evidence="5">Spindle pole body component</fullName>
    </recommendedName>
</protein>
<dbReference type="Pfam" id="PF17681">
    <property type="entry name" value="GCP_N_terminal"/>
    <property type="match status" value="1"/>
</dbReference>
<dbReference type="GO" id="GO:0051225">
    <property type="term" value="P:spindle assembly"/>
    <property type="evidence" value="ECO:0007669"/>
    <property type="project" value="TreeGrafter"/>
</dbReference>
<evidence type="ECO:0000313" key="10">
    <source>
        <dbReference type="Proteomes" id="UP000094043"/>
    </source>
</evidence>
<name>A0AAJ8JXZ6_9TREE</name>
<dbReference type="GeneID" id="91089854"/>
<dbReference type="Proteomes" id="UP000094043">
    <property type="component" value="Chromosome 7"/>
</dbReference>
<dbReference type="GO" id="GO:0000930">
    <property type="term" value="C:gamma-tubulin complex"/>
    <property type="evidence" value="ECO:0007669"/>
    <property type="project" value="TreeGrafter"/>
</dbReference>
<dbReference type="GO" id="GO:0007020">
    <property type="term" value="P:microtubule nucleation"/>
    <property type="evidence" value="ECO:0007669"/>
    <property type="project" value="InterPro"/>
</dbReference>
<evidence type="ECO:0000256" key="6">
    <source>
        <dbReference type="SAM" id="MobiDB-lite"/>
    </source>
</evidence>
<evidence type="ECO:0000313" key="9">
    <source>
        <dbReference type="EMBL" id="WVN90409.1"/>
    </source>
</evidence>
<keyword evidence="4 5" id="KW-0206">Cytoskeleton</keyword>
<reference evidence="9" key="1">
    <citation type="submission" date="2016-06" db="EMBL/GenBank/DDBJ databases">
        <authorList>
            <person name="Cuomo C."/>
            <person name="Litvintseva A."/>
            <person name="Heitman J."/>
            <person name="Chen Y."/>
            <person name="Sun S."/>
            <person name="Springer D."/>
            <person name="Dromer F."/>
            <person name="Young S."/>
            <person name="Zeng Q."/>
            <person name="Chapman S."/>
            <person name="Gujja S."/>
            <person name="Saif S."/>
            <person name="Birren B."/>
        </authorList>
    </citation>
    <scope>NUCLEOTIDE SEQUENCE</scope>
    <source>
        <strain evidence="9">CBS 7841</strain>
    </source>
</reference>
<comment type="subcellular location">
    <subcellularLocation>
        <location evidence="5">Cytoplasm</location>
        <location evidence="5">Cytoskeleton</location>
        <location evidence="5">Microtubule organizing center</location>
    </subcellularLocation>
</comment>
<dbReference type="InterPro" id="IPR041470">
    <property type="entry name" value="GCP_N"/>
</dbReference>
<dbReference type="GO" id="GO:0051011">
    <property type="term" value="F:microtubule minus-end binding"/>
    <property type="evidence" value="ECO:0007669"/>
    <property type="project" value="TreeGrafter"/>
</dbReference>
<dbReference type="InterPro" id="IPR007259">
    <property type="entry name" value="GCP"/>
</dbReference>
<dbReference type="GO" id="GO:0031122">
    <property type="term" value="P:cytoplasmic microtubule organization"/>
    <property type="evidence" value="ECO:0007669"/>
    <property type="project" value="TreeGrafter"/>
</dbReference>
<dbReference type="RefSeq" id="XP_066071109.1">
    <property type="nucleotide sequence ID" value="XM_066215012.1"/>
</dbReference>
<keyword evidence="10" id="KW-1185">Reference proteome</keyword>
<sequence>MDSTDDTKTDLAAQLTRSIVSSTSNPSSHRKLSQLSAKVRSRLDVDTNGSARKEWNEVSSSIKGLAKVARVRVHDDLANALEKNLKQLNDHKNVREIWDETIPIKMDNLPQHVCLLLKLAQRPTKQIHEVAYEYLRRLPIPGPTPEQILFRQIMEENPFDPGEVWDEEVKHGWTESEAEDSTSDNEESPFEEEVQTPSSLILRRDRKNQEAERRDQNAREEAKRAIEELTRLKRGYWIQQKEIQDMDIALYGWKDIITKNSNAAIAYEIFKSTTSTDRPKVISASEFQRELLYALSGRPGLFFIFDSKGYCRTAPKHPQVQSFSPKTLQGILNKFKSHAALASGIRHFVSSTLQSCNDHICSDRAKQAFNKTQCAFAEACRDIMERYDSWLSDHEAHCTIGTACTQSSELFHIAATPLILNHEVEKTQVPLLRILAAFIPHSHSPTLLLNLIYTSITSFLVTDDHQNLQTLHHVFRLTAQPTWKILGAWIEQGMPLSPSLTDPETAAFSLFPPDIAKEERALDPEFFIKRDKDVSWVDEDFWECGYVVNQEGWPMWIGDEMGELIMETGKARGLLKGLLGCSNVGTDIEWLTLGEVLSASLLDDLPIPCDEWKDINESINRYLTPKCQLVLFKLRKMIDEECGLKQHLDAIEGTMFLRGHEVIQDWTDKLFRKVHKGEKWMDFQVLTNTLRDAIDQRQAGWMNPMALHVMTIRPQEAYLGPRILSTVRINYQVPFPLSQLLTPTTVGYRSEVFSFLVQLCMGRFILVETKHMDKELLKQCHTNTEGKELQFLCRIRNKILWLLNTIYFWLTMQVIESQTIEFRAKLDKVASLRSIIKLELEHTRTLQDCCFLNPSSSDLLEHIQIILNQCGPVSDCFTQWTSRPALTQTTPQFVTKRRRPARLQPPQIDDPHIAHERIAKKSQGEELPDNIMLCRRLERIKEKLNQSVSILKEGVETLSMGNHGELWTMLSFGLDEW</sequence>
<feature type="compositionally biased region" description="Acidic residues" evidence="6">
    <location>
        <begin position="176"/>
        <end position="194"/>
    </location>
</feature>
<keyword evidence="3 5" id="KW-0493">Microtubule</keyword>
<dbReference type="GO" id="GO:0005816">
    <property type="term" value="C:spindle pole body"/>
    <property type="evidence" value="ECO:0007669"/>
    <property type="project" value="UniProtKB-ARBA"/>
</dbReference>
<dbReference type="EMBL" id="CP143790">
    <property type="protein sequence ID" value="WVN90409.1"/>
    <property type="molecule type" value="Genomic_DNA"/>
</dbReference>
<evidence type="ECO:0000256" key="3">
    <source>
        <dbReference type="ARBA" id="ARBA00022701"/>
    </source>
</evidence>
<gene>
    <name evidence="9" type="ORF">L203_105645</name>
</gene>
<feature type="region of interest" description="Disordered" evidence="6">
    <location>
        <begin position="171"/>
        <end position="221"/>
    </location>
</feature>
<feature type="compositionally biased region" description="Basic and acidic residues" evidence="6">
    <location>
        <begin position="207"/>
        <end position="221"/>
    </location>
</feature>
<evidence type="ECO:0000256" key="1">
    <source>
        <dbReference type="ARBA" id="ARBA00010337"/>
    </source>
</evidence>
<proteinExistence type="inferred from homology"/>